<dbReference type="Proteomes" id="UP001165368">
    <property type="component" value="Unassembled WGS sequence"/>
</dbReference>
<evidence type="ECO:0000313" key="4">
    <source>
        <dbReference type="EMBL" id="MCG2624206.1"/>
    </source>
</evidence>
<evidence type="ECO:0000259" key="2">
    <source>
        <dbReference type="Pfam" id="PF01370"/>
    </source>
</evidence>
<dbReference type="NCBIfam" id="TIGR01777">
    <property type="entry name" value="yfcH"/>
    <property type="match status" value="1"/>
</dbReference>
<dbReference type="Pfam" id="PF01370">
    <property type="entry name" value="Epimerase"/>
    <property type="match status" value="1"/>
</dbReference>
<dbReference type="InterPro" id="IPR036291">
    <property type="entry name" value="NAD(P)-bd_dom_sf"/>
</dbReference>
<dbReference type="SUPFAM" id="SSF51735">
    <property type="entry name" value="NAD(P)-binding Rossmann-fold domains"/>
    <property type="match status" value="1"/>
</dbReference>
<sequence>MKILIAGASGLIGSALSQLLRSRGHDVARLVRRPARAAGEYAWDPAAGILDPQAVSGQDAVVNLSGSALRLRPWTRSFKENLASSRIASTRTLATAIAAAEQPPGVFVSQSGSAYYGNRGDELLTEESSTGDIFMADVCRKWEQAALGAPCRTIITRTGIVMTPRAGALPRLLVPLRLGVGGPLGSGKQWWPWITLEDEAAALAFLLESDLSGPVNLCAPEPATAGDLIAALAEELGKPARFRVPEQLLKAVLGDLATNMVLVSDRMLPRRLEEAGFAFGQPTVREMARWVAQQLH</sequence>
<proteinExistence type="inferred from homology"/>
<organism evidence="4 5">
    <name type="scientific">Arthrobacter hankyongi</name>
    <dbReference type="NCBI Taxonomy" id="2904801"/>
    <lineage>
        <taxon>Bacteria</taxon>
        <taxon>Bacillati</taxon>
        <taxon>Actinomycetota</taxon>
        <taxon>Actinomycetes</taxon>
        <taxon>Micrococcales</taxon>
        <taxon>Micrococcaceae</taxon>
        <taxon>Arthrobacter</taxon>
    </lineage>
</organism>
<dbReference type="PANTHER" id="PTHR11092">
    <property type="entry name" value="SUGAR NUCLEOTIDE EPIMERASE RELATED"/>
    <property type="match status" value="1"/>
</dbReference>
<comment type="caution">
    <text evidence="4">The sequence shown here is derived from an EMBL/GenBank/DDBJ whole genome shotgun (WGS) entry which is preliminary data.</text>
</comment>
<reference evidence="4" key="1">
    <citation type="submission" date="2022-01" db="EMBL/GenBank/DDBJ databases">
        <authorList>
            <person name="Jo J.-H."/>
            <person name="Im W.-T."/>
        </authorList>
    </citation>
    <scope>NUCLEOTIDE SEQUENCE</scope>
    <source>
        <strain evidence="4">I2-34</strain>
    </source>
</reference>
<evidence type="ECO:0000256" key="1">
    <source>
        <dbReference type="ARBA" id="ARBA00009353"/>
    </source>
</evidence>
<comment type="similarity">
    <text evidence="1">Belongs to the NAD(P)-dependent epimerase/dehydratase family. SDR39U1 subfamily.</text>
</comment>
<protein>
    <submittedName>
        <fullName evidence="4">TIGR01777 family oxidoreductase</fullName>
    </submittedName>
</protein>
<dbReference type="RefSeq" id="WP_237825852.1">
    <property type="nucleotide sequence ID" value="NZ_JAKLTQ010000021.1"/>
</dbReference>
<dbReference type="InterPro" id="IPR013549">
    <property type="entry name" value="DUF1731"/>
</dbReference>
<keyword evidence="5" id="KW-1185">Reference proteome</keyword>
<feature type="domain" description="NAD-dependent epimerase/dehydratase" evidence="2">
    <location>
        <begin position="3"/>
        <end position="210"/>
    </location>
</feature>
<accession>A0ABS9LC08</accession>
<name>A0ABS9LC08_9MICC</name>
<evidence type="ECO:0000259" key="3">
    <source>
        <dbReference type="Pfam" id="PF08338"/>
    </source>
</evidence>
<dbReference type="InterPro" id="IPR010099">
    <property type="entry name" value="SDR39U1"/>
</dbReference>
<dbReference type="Pfam" id="PF08338">
    <property type="entry name" value="DUF1731"/>
    <property type="match status" value="1"/>
</dbReference>
<dbReference type="PANTHER" id="PTHR11092:SF0">
    <property type="entry name" value="EPIMERASE FAMILY PROTEIN SDR39U1"/>
    <property type="match status" value="1"/>
</dbReference>
<dbReference type="InterPro" id="IPR001509">
    <property type="entry name" value="Epimerase_deHydtase"/>
</dbReference>
<feature type="domain" description="DUF1731" evidence="3">
    <location>
        <begin position="244"/>
        <end position="290"/>
    </location>
</feature>
<evidence type="ECO:0000313" key="5">
    <source>
        <dbReference type="Proteomes" id="UP001165368"/>
    </source>
</evidence>
<dbReference type="Gene3D" id="3.40.50.720">
    <property type="entry name" value="NAD(P)-binding Rossmann-like Domain"/>
    <property type="match status" value="1"/>
</dbReference>
<gene>
    <name evidence="4" type="ORF">LVY72_20155</name>
</gene>
<dbReference type="EMBL" id="JAKLTQ010000021">
    <property type="protein sequence ID" value="MCG2624206.1"/>
    <property type="molecule type" value="Genomic_DNA"/>
</dbReference>